<dbReference type="Proteomes" id="UP000192050">
    <property type="component" value="Chromosome"/>
</dbReference>
<comment type="cofactor">
    <cofactor evidence="1">
        <name>Zn(2+)</name>
        <dbReference type="ChEBI" id="CHEBI:29105"/>
    </cofactor>
</comment>
<keyword evidence="8" id="KW-1185">Reference proteome</keyword>
<name>A0A1V0N450_9ARCH</name>
<evidence type="ECO:0000313" key="7">
    <source>
        <dbReference type="EMBL" id="ARD84866.1"/>
    </source>
</evidence>
<dbReference type="PANTHER" id="PTHR42978:SF2">
    <property type="entry name" value="102 KBASES UNSTABLE REGION: FROM 1 TO 119443"/>
    <property type="match status" value="1"/>
</dbReference>
<dbReference type="Gene3D" id="3.60.15.10">
    <property type="entry name" value="Ribonuclease Z/Hydroxyacylglutathione hydrolase-like"/>
    <property type="match status" value="1"/>
</dbReference>
<evidence type="ECO:0000313" key="8">
    <source>
        <dbReference type="Proteomes" id="UP000192050"/>
    </source>
</evidence>
<organism evidence="7 8">
    <name type="scientific">Ferroplasma acidiphilum</name>
    <dbReference type="NCBI Taxonomy" id="74969"/>
    <lineage>
        <taxon>Archaea</taxon>
        <taxon>Methanobacteriati</taxon>
        <taxon>Thermoplasmatota</taxon>
        <taxon>Thermoplasmata</taxon>
        <taxon>Thermoplasmatales</taxon>
        <taxon>Ferroplasmaceae</taxon>
        <taxon>Ferroplasma</taxon>
    </lineage>
</organism>
<evidence type="ECO:0000256" key="3">
    <source>
        <dbReference type="ARBA" id="ARBA00022723"/>
    </source>
</evidence>
<dbReference type="KEGG" id="fai:FAD_0985"/>
<evidence type="ECO:0000259" key="6">
    <source>
        <dbReference type="SMART" id="SM00849"/>
    </source>
</evidence>
<feature type="domain" description="Metallo-beta-lactamase" evidence="6">
    <location>
        <begin position="45"/>
        <end position="253"/>
    </location>
</feature>
<sequence length="269" mass="30459">MYAEKIYLLDYGWLGGDCGWFLPGAAGGAMTYSNRNPEKKWIEIPVSGALIQHKDGYILFDTGISPEAMKTHEKGLMEAFPITRISDENKLENQLKKINVKPADISFVVISHLHLDHIGQAGIFKDLKTPIIVQKTELESALSLLWQGKGGAYDISDLDPLRNANWFPINDEKFEIMDGVEAEFTGGHTRGHQVLNVKTKNKKYIFTGDYLHLPEEYNTESKGWLLSNANEWQDYMGKLKLKGKTGTNMVIGHDPDLWNKYPRAPNYLE</sequence>
<dbReference type="InterPro" id="IPR001279">
    <property type="entry name" value="Metallo-B-lactamas"/>
</dbReference>
<dbReference type="Pfam" id="PF00753">
    <property type="entry name" value="Lactamase_B"/>
    <property type="match status" value="1"/>
</dbReference>
<dbReference type="AlphaFoldDB" id="A0A1V0N450"/>
<dbReference type="OrthoDB" id="7773at2157"/>
<evidence type="ECO:0000256" key="2">
    <source>
        <dbReference type="ARBA" id="ARBA00007749"/>
    </source>
</evidence>
<comment type="similarity">
    <text evidence="2">Belongs to the metallo-beta-lactamase superfamily.</text>
</comment>
<gene>
    <name evidence="7" type="ORF">FAD_0985</name>
</gene>
<evidence type="ECO:0000256" key="5">
    <source>
        <dbReference type="ARBA" id="ARBA00022833"/>
    </source>
</evidence>
<dbReference type="SUPFAM" id="SSF56281">
    <property type="entry name" value="Metallo-hydrolase/oxidoreductase"/>
    <property type="match status" value="1"/>
</dbReference>
<dbReference type="SMART" id="SM00849">
    <property type="entry name" value="Lactamase_B"/>
    <property type="match status" value="1"/>
</dbReference>
<dbReference type="GO" id="GO:0046872">
    <property type="term" value="F:metal ion binding"/>
    <property type="evidence" value="ECO:0007669"/>
    <property type="project" value="UniProtKB-KW"/>
</dbReference>
<dbReference type="GO" id="GO:0016787">
    <property type="term" value="F:hydrolase activity"/>
    <property type="evidence" value="ECO:0007669"/>
    <property type="project" value="UniProtKB-KW"/>
</dbReference>
<accession>A0A1V0N450</accession>
<dbReference type="InterPro" id="IPR036866">
    <property type="entry name" value="RibonucZ/Hydroxyglut_hydro"/>
</dbReference>
<protein>
    <submittedName>
        <fullName evidence="7">Metallo-beta-lactamase superfamily protein</fullName>
    </submittedName>
</protein>
<keyword evidence="5" id="KW-0862">Zinc</keyword>
<evidence type="ECO:0000256" key="4">
    <source>
        <dbReference type="ARBA" id="ARBA00022801"/>
    </source>
</evidence>
<reference evidence="7 8" key="1">
    <citation type="submission" date="2011-10" db="EMBL/GenBank/DDBJ databases">
        <title>Metabolic and evolutionary patterns in the extreme acidophile Ferroplasma acidiphilum.</title>
        <authorList>
            <person name="Golyshina O.V."/>
            <person name="Kozyavkin S.A."/>
            <person name="Tatusov R.L."/>
            <person name="Slesarev A.I."/>
            <person name="Golyshin P.N."/>
        </authorList>
    </citation>
    <scope>NUCLEOTIDE SEQUENCE [LARGE SCALE GENOMIC DNA]</scope>
    <source>
        <strain evidence="8">Y</strain>
    </source>
</reference>
<proteinExistence type="inferred from homology"/>
<dbReference type="InterPro" id="IPR051013">
    <property type="entry name" value="MBL_superfamily_lactonases"/>
</dbReference>
<dbReference type="CDD" id="cd07729">
    <property type="entry name" value="AHL_lactonase_MBL-fold"/>
    <property type="match status" value="1"/>
</dbReference>
<dbReference type="GeneID" id="31676484"/>
<keyword evidence="4" id="KW-0378">Hydrolase</keyword>
<dbReference type="STRING" id="74969.FAD_0985"/>
<dbReference type="EMBL" id="CP015363">
    <property type="protein sequence ID" value="ARD84866.1"/>
    <property type="molecule type" value="Genomic_DNA"/>
</dbReference>
<dbReference type="PANTHER" id="PTHR42978">
    <property type="entry name" value="QUORUM-QUENCHING LACTONASE YTNP-RELATED-RELATED"/>
    <property type="match status" value="1"/>
</dbReference>
<keyword evidence="3" id="KW-0479">Metal-binding</keyword>
<dbReference type="RefSeq" id="WP_081142285.1">
    <property type="nucleotide sequence ID" value="NZ_CP015363.1"/>
</dbReference>
<evidence type="ECO:0000256" key="1">
    <source>
        <dbReference type="ARBA" id="ARBA00001947"/>
    </source>
</evidence>